<dbReference type="InterPro" id="IPR050315">
    <property type="entry name" value="FAD-oxidoreductase_2"/>
</dbReference>
<dbReference type="SUPFAM" id="SSF56425">
    <property type="entry name" value="Succinate dehydrogenase/fumarate reductase flavoprotein, catalytic domain"/>
    <property type="match status" value="1"/>
</dbReference>
<proteinExistence type="predicted"/>
<protein>
    <submittedName>
        <fullName evidence="6">Fumarate reductase flavoprotein subunit</fullName>
    </submittedName>
</protein>
<dbReference type="KEGG" id="ccai:NAS2_0726"/>
<keyword evidence="7" id="KW-1185">Reference proteome</keyword>
<name>A0A4P2VLY1_9ARCH</name>
<dbReference type="InterPro" id="IPR036188">
    <property type="entry name" value="FAD/NAD-bd_sf"/>
</dbReference>
<feature type="domain" description="FAD-dependent oxidoreductase 2 FAD-binding" evidence="5">
    <location>
        <begin position="30"/>
        <end position="502"/>
    </location>
</feature>
<evidence type="ECO:0000256" key="2">
    <source>
        <dbReference type="ARBA" id="ARBA00022630"/>
    </source>
</evidence>
<gene>
    <name evidence="6" type="ORF">NAS2_0726</name>
</gene>
<dbReference type="InterPro" id="IPR027477">
    <property type="entry name" value="Succ_DH/fumarate_Rdtase_cat_sf"/>
</dbReference>
<dbReference type="InterPro" id="IPR003953">
    <property type="entry name" value="FAD-dep_OxRdtase_2_FAD-bd"/>
</dbReference>
<dbReference type="EMBL" id="AP018732">
    <property type="protein sequence ID" value="BBE42115.1"/>
    <property type="molecule type" value="Genomic_DNA"/>
</dbReference>
<comment type="cofactor">
    <cofactor evidence="1">
        <name>FAD</name>
        <dbReference type="ChEBI" id="CHEBI:57692"/>
    </cofactor>
</comment>
<dbReference type="Gene3D" id="3.90.700.10">
    <property type="entry name" value="Succinate dehydrogenase/fumarate reductase flavoprotein, catalytic domain"/>
    <property type="match status" value="1"/>
</dbReference>
<accession>A0A4P2VLY1</accession>
<dbReference type="Pfam" id="PF00890">
    <property type="entry name" value="FAD_binding_2"/>
    <property type="match status" value="1"/>
</dbReference>
<keyword evidence="3" id="KW-0274">FAD</keyword>
<dbReference type="GO" id="GO:0016491">
    <property type="term" value="F:oxidoreductase activity"/>
    <property type="evidence" value="ECO:0007669"/>
    <property type="project" value="UniProtKB-KW"/>
</dbReference>
<evidence type="ECO:0000256" key="1">
    <source>
        <dbReference type="ARBA" id="ARBA00001974"/>
    </source>
</evidence>
<evidence type="ECO:0000256" key="3">
    <source>
        <dbReference type="ARBA" id="ARBA00022827"/>
    </source>
</evidence>
<dbReference type="Proteomes" id="UP000509448">
    <property type="component" value="Chromosome"/>
</dbReference>
<keyword evidence="2" id="KW-0285">Flavoprotein</keyword>
<sequence length="533" mass="59583">MVHGAMSFDLRRLVPPSVPESEIGEELDADVVVVGAGISGLMAAYGAAERGARVRVVERHTRYNLRGAQLNPGPGARLFEEAGIEVDYEEAVREELELAGYRPDPRLWRLWLENSRAAVDRLLEVAARHGVRPYLLAWRTNPEDPYGKYPRPTYKFNPEAPEGMFDRLGPALEDELRRMGVEFHYRTRALRLVRYDGRISGVIAVREGEDGGSHVRFRARRGVVLCTGDYSSNVELMRLWAPPEAARMAEDPYGVIYRLITPTNTGDGHLMALWEGADVDESPHVPLYTLAPEGRNPGRARELYWRPDGPSKTLGLHSNPFLFVNEEGARFTNEALPYSWLVNRVVQQPNFRYWVVFDSRWEEDVARHGDGLGRRLSPNVVENYREVGRRFLETAMEDGAAVKADTLEELASGMGVPRDRFLGTVRRYNELVARGVDEDFGKPSAYLSPIRDPPFYAVRGRAVILVMLSGLKVDTRLRVLDRSGNPIPGLYAAGNASGGFFALYYSMHTLPGISHGRAVTFGYLAGRNAAEGA</sequence>
<dbReference type="Gene3D" id="3.50.50.60">
    <property type="entry name" value="FAD/NAD(P)-binding domain"/>
    <property type="match status" value="2"/>
</dbReference>
<dbReference type="PANTHER" id="PTHR43400:SF10">
    <property type="entry name" value="3-OXOSTEROID 1-DEHYDROGENASE"/>
    <property type="match status" value="1"/>
</dbReference>
<dbReference type="AlphaFoldDB" id="A0A4P2VLY1"/>
<evidence type="ECO:0000313" key="7">
    <source>
        <dbReference type="Proteomes" id="UP000509448"/>
    </source>
</evidence>
<dbReference type="SUPFAM" id="SSF51905">
    <property type="entry name" value="FAD/NAD(P)-binding domain"/>
    <property type="match status" value="1"/>
</dbReference>
<evidence type="ECO:0000256" key="4">
    <source>
        <dbReference type="ARBA" id="ARBA00023002"/>
    </source>
</evidence>
<dbReference type="PANTHER" id="PTHR43400">
    <property type="entry name" value="FUMARATE REDUCTASE"/>
    <property type="match status" value="1"/>
</dbReference>
<reference evidence="6 7" key="1">
    <citation type="journal article" date="2019" name="ISME J.">
        <title>Isolation and characterization of a thermophilic sulfur- and iron-reducing thaumarchaeote from a terrestrial acidic hot spring.</title>
        <authorList>
            <person name="Kato S."/>
            <person name="Itoh T."/>
            <person name="Yuki M."/>
            <person name="Nagamori M."/>
            <person name="Ohnishi M."/>
            <person name="Uematsu K."/>
            <person name="Suzuki K."/>
            <person name="Takashina T."/>
            <person name="Ohkuma M."/>
        </authorList>
    </citation>
    <scope>NUCLEOTIDE SEQUENCE [LARGE SCALE GENOMIC DNA]</scope>
    <source>
        <strain evidence="6 7">NAS-02</strain>
    </source>
</reference>
<dbReference type="GO" id="GO:0008202">
    <property type="term" value="P:steroid metabolic process"/>
    <property type="evidence" value="ECO:0007669"/>
    <property type="project" value="UniProtKB-ARBA"/>
</dbReference>
<keyword evidence="4" id="KW-0560">Oxidoreductase</keyword>
<evidence type="ECO:0000313" key="6">
    <source>
        <dbReference type="EMBL" id="BBE42115.1"/>
    </source>
</evidence>
<evidence type="ECO:0000259" key="5">
    <source>
        <dbReference type="Pfam" id="PF00890"/>
    </source>
</evidence>
<organism evidence="6 7">
    <name type="scientific">Conexivisphaera calida</name>
    <dbReference type="NCBI Taxonomy" id="1874277"/>
    <lineage>
        <taxon>Archaea</taxon>
        <taxon>Nitrososphaerota</taxon>
        <taxon>Conexivisphaeria</taxon>
        <taxon>Conexivisphaerales</taxon>
        <taxon>Conexivisphaeraceae</taxon>
        <taxon>Conexivisphaera</taxon>
    </lineage>
</organism>